<dbReference type="PANTHER" id="PTHR12149">
    <property type="entry name" value="FRUCTOSAMINE 3 KINASE-RELATED PROTEIN"/>
    <property type="match status" value="1"/>
</dbReference>
<dbReference type="Proteomes" id="UP000199046">
    <property type="component" value="Unassembled WGS sequence"/>
</dbReference>
<dbReference type="OrthoDB" id="5291879at2"/>
<evidence type="ECO:0000313" key="3">
    <source>
        <dbReference type="EMBL" id="SFB97867.1"/>
    </source>
</evidence>
<organism evidence="3 4">
    <name type="scientific">Kushneria avicenniae</name>
    <dbReference type="NCBI Taxonomy" id="402385"/>
    <lineage>
        <taxon>Bacteria</taxon>
        <taxon>Pseudomonadati</taxon>
        <taxon>Pseudomonadota</taxon>
        <taxon>Gammaproteobacteria</taxon>
        <taxon>Oceanospirillales</taxon>
        <taxon>Halomonadaceae</taxon>
        <taxon>Kushneria</taxon>
    </lineage>
</organism>
<dbReference type="InterPro" id="IPR016477">
    <property type="entry name" value="Fructo-/Ketosamine-3-kinase"/>
</dbReference>
<evidence type="ECO:0000256" key="2">
    <source>
        <dbReference type="PIRNR" id="PIRNR006221"/>
    </source>
</evidence>
<dbReference type="AlphaFoldDB" id="A0A1I1FEN8"/>
<dbReference type="GO" id="GO:0016301">
    <property type="term" value="F:kinase activity"/>
    <property type="evidence" value="ECO:0007669"/>
    <property type="project" value="UniProtKB-UniRule"/>
</dbReference>
<accession>A0A1I1FEN8</accession>
<evidence type="ECO:0000313" key="4">
    <source>
        <dbReference type="Proteomes" id="UP000199046"/>
    </source>
</evidence>
<gene>
    <name evidence="3" type="ORF">SAMN05421848_0101</name>
</gene>
<dbReference type="EMBL" id="FOLY01000001">
    <property type="protein sequence ID" value="SFB97867.1"/>
    <property type="molecule type" value="Genomic_DNA"/>
</dbReference>
<dbReference type="Gene3D" id="1.20.1270.240">
    <property type="match status" value="1"/>
</dbReference>
<protein>
    <submittedName>
        <fullName evidence="3">Fructosamine-3-kinase</fullName>
    </submittedName>
</protein>
<reference evidence="4" key="1">
    <citation type="submission" date="2016-10" db="EMBL/GenBank/DDBJ databases">
        <authorList>
            <person name="Varghese N."/>
            <person name="Submissions S."/>
        </authorList>
    </citation>
    <scope>NUCLEOTIDE SEQUENCE [LARGE SCALE GENOMIC DNA]</scope>
    <source>
        <strain evidence="4">DSM 23439</strain>
    </source>
</reference>
<dbReference type="Gene3D" id="1.10.510.10">
    <property type="entry name" value="Transferase(Phosphotransferase) domain 1"/>
    <property type="match status" value="1"/>
</dbReference>
<proteinExistence type="inferred from homology"/>
<dbReference type="InterPro" id="IPR011009">
    <property type="entry name" value="Kinase-like_dom_sf"/>
</dbReference>
<sequence length="280" mass="30635">MTSSTPQATLEALGIHATNVPEPLGGGDIGQVWRVTTASGDVVVKHAESEGLEAEADGLKALRQADTGLIIPDIVGELPGALVMTWLPPARPDRQAHEAFGRGLRALHAHTSAEHGWHRDNFAGTTPQLNTGYNDGRVFQRECRLLPMAEKCLQKKRMDRALFDQISSVANALESWLPDAPASLVHGDLWSGNVHFSTQGPTLIDPAIYRHYPDADLALLELFGSPADAFYEAYWDGDAPGDWPRRRALFQLYPLLNHLYMFGGSYRQGVQSAIAHLPQS</sequence>
<dbReference type="PIRSF" id="PIRSF006221">
    <property type="entry name" value="Ketosamine-3-kinase"/>
    <property type="match status" value="1"/>
</dbReference>
<dbReference type="STRING" id="402385.SAMN05421848_0101"/>
<keyword evidence="2" id="KW-0808">Transferase</keyword>
<dbReference type="Gene3D" id="3.30.200.20">
    <property type="entry name" value="Phosphorylase Kinase, domain 1"/>
    <property type="match status" value="1"/>
</dbReference>
<dbReference type="RefSeq" id="WP_090130735.1">
    <property type="nucleotide sequence ID" value="NZ_FOLY01000001.1"/>
</dbReference>
<keyword evidence="4" id="KW-1185">Reference proteome</keyword>
<name>A0A1I1FEN8_9GAMM</name>
<keyword evidence="2 3" id="KW-0418">Kinase</keyword>
<comment type="similarity">
    <text evidence="1 2">Belongs to the fructosamine kinase family.</text>
</comment>
<evidence type="ECO:0000256" key="1">
    <source>
        <dbReference type="ARBA" id="ARBA00009460"/>
    </source>
</evidence>
<dbReference type="SUPFAM" id="SSF56112">
    <property type="entry name" value="Protein kinase-like (PK-like)"/>
    <property type="match status" value="1"/>
</dbReference>
<dbReference type="Pfam" id="PF03881">
    <property type="entry name" value="Fructosamin_kin"/>
    <property type="match status" value="1"/>
</dbReference>
<dbReference type="PANTHER" id="PTHR12149:SF8">
    <property type="entry name" value="PROTEIN-RIBULOSAMINE 3-KINASE"/>
    <property type="match status" value="1"/>
</dbReference>